<keyword evidence="3" id="KW-0472">Membrane</keyword>
<feature type="region of interest" description="Disordered" evidence="2">
    <location>
        <begin position="2726"/>
        <end position="2797"/>
    </location>
</feature>
<evidence type="ECO:0000256" key="1">
    <source>
        <dbReference type="SAM" id="Coils"/>
    </source>
</evidence>
<feature type="compositionally biased region" description="Basic and acidic residues" evidence="2">
    <location>
        <begin position="2504"/>
        <end position="2515"/>
    </location>
</feature>
<feature type="compositionally biased region" description="Basic residues" evidence="2">
    <location>
        <begin position="2727"/>
        <end position="2740"/>
    </location>
</feature>
<feature type="region of interest" description="Disordered" evidence="2">
    <location>
        <begin position="1819"/>
        <end position="1864"/>
    </location>
</feature>
<feature type="transmembrane region" description="Helical" evidence="3">
    <location>
        <begin position="245"/>
        <end position="263"/>
    </location>
</feature>
<evidence type="ECO:0000313" key="4">
    <source>
        <dbReference type="EMBL" id="GAB64382.1"/>
    </source>
</evidence>
<feature type="transmembrane region" description="Helical" evidence="3">
    <location>
        <begin position="290"/>
        <end position="311"/>
    </location>
</feature>
<feature type="compositionally biased region" description="Polar residues" evidence="2">
    <location>
        <begin position="811"/>
        <end position="820"/>
    </location>
</feature>
<feature type="compositionally biased region" description="Basic and acidic residues" evidence="2">
    <location>
        <begin position="2445"/>
        <end position="2461"/>
    </location>
</feature>
<feature type="region of interest" description="Disordered" evidence="2">
    <location>
        <begin position="485"/>
        <end position="518"/>
    </location>
</feature>
<dbReference type="Proteomes" id="UP000006319">
    <property type="component" value="Chromosome 1"/>
</dbReference>
<feature type="compositionally biased region" description="Basic and acidic residues" evidence="2">
    <location>
        <begin position="64"/>
        <end position="74"/>
    </location>
</feature>
<feature type="region of interest" description="Disordered" evidence="2">
    <location>
        <begin position="581"/>
        <end position="642"/>
    </location>
</feature>
<feature type="region of interest" description="Disordered" evidence="2">
    <location>
        <begin position="49"/>
        <end position="92"/>
    </location>
</feature>
<dbReference type="VEuPathDB" id="PlasmoDB:PCYB_011150"/>
<feature type="region of interest" description="Disordered" evidence="2">
    <location>
        <begin position="1326"/>
        <end position="1347"/>
    </location>
</feature>
<keyword evidence="1" id="KW-0175">Coiled coil</keyword>
<feature type="region of interest" description="Disordered" evidence="2">
    <location>
        <begin position="2057"/>
        <end position="2114"/>
    </location>
</feature>
<protein>
    <recommendedName>
        <fullName evidence="6">Basal complex transmembrane protein 2</fullName>
    </recommendedName>
</protein>
<feature type="compositionally biased region" description="Basic and acidic residues" evidence="2">
    <location>
        <begin position="1663"/>
        <end position="1677"/>
    </location>
</feature>
<evidence type="ECO:0000256" key="3">
    <source>
        <dbReference type="SAM" id="Phobius"/>
    </source>
</evidence>
<feature type="compositionally biased region" description="Polar residues" evidence="2">
    <location>
        <begin position="2741"/>
        <end position="2759"/>
    </location>
</feature>
<feature type="region of interest" description="Disordered" evidence="2">
    <location>
        <begin position="2603"/>
        <end position="2700"/>
    </location>
</feature>
<feature type="transmembrane region" description="Helical" evidence="3">
    <location>
        <begin position="332"/>
        <end position="354"/>
    </location>
</feature>
<feature type="region of interest" description="Disordered" evidence="2">
    <location>
        <begin position="2249"/>
        <end position="2272"/>
    </location>
</feature>
<dbReference type="PhylomeDB" id="K6V5H7"/>
<feature type="compositionally biased region" description="Basic residues" evidence="2">
    <location>
        <begin position="623"/>
        <end position="632"/>
    </location>
</feature>
<feature type="transmembrane region" description="Helical" evidence="3">
    <location>
        <begin position="430"/>
        <end position="453"/>
    </location>
</feature>
<feature type="compositionally biased region" description="Polar residues" evidence="2">
    <location>
        <begin position="1552"/>
        <end position="1561"/>
    </location>
</feature>
<feature type="region of interest" description="Disordered" evidence="2">
    <location>
        <begin position="1535"/>
        <end position="1702"/>
    </location>
</feature>
<keyword evidence="5" id="KW-1185">Reference proteome</keyword>
<feature type="compositionally biased region" description="Basic and acidic residues" evidence="2">
    <location>
        <begin position="83"/>
        <end position="92"/>
    </location>
</feature>
<feature type="region of interest" description="Disordered" evidence="2">
    <location>
        <begin position="2440"/>
        <end position="2465"/>
    </location>
</feature>
<feature type="compositionally biased region" description="Basic and acidic residues" evidence="2">
    <location>
        <begin position="2691"/>
        <end position="2700"/>
    </location>
</feature>
<dbReference type="KEGG" id="pcy:PCYB_011150"/>
<feature type="region of interest" description="Disordered" evidence="2">
    <location>
        <begin position="659"/>
        <end position="685"/>
    </location>
</feature>
<dbReference type="OMA" id="ENYFWYY"/>
<sequence length="2797" mass="316750">MILSHLEILNTPPKQGTQLPRSMNRIDDPSYSNEGSLENVTVSHNVEANSHVTEKQTSHSGTFTKKDVKMDQKKKTMQNEGKTNQHDGEEKHNKITNELLLKHDEIFNSDMQNRNIVHRIKKDAVVEKRRETLSISSSKAIFRKEKKNIFGAHLTKEKCQENIEKINEKINNTIKKILKLYNESNKKQYLSRLFQMKDINCLFSCMFFCLLIIFSIMNEYVGVLLSTLLLIISIQLKFSRSNMALLNSIVAIVFISIATAYSFSNIKMEDIPHDSITRIDISNAKTNKRLLILETVICLAYASILFIYMISLRSVKRCKEKHVWIYHHIVTFFNFLDICILFAFGVLAFFFIFICLGKTLFIITSFTLFSTSILTYSLRKNSSIGTLILQTIAIIANAIIASTSLSKNTTTHRLADLPPDEFEQLSNRIFLFYMIFLIFFLVLHLLYIFYIFFSHKYILSKCFSQRSAYYSSVFPQPASVVDDHSGDVPHGSANNQSDENSTRNKKYDGYSSGNRPNKGGIHFVREKYLLSLDDNNKILNVQRRSCKQVHLDMGKYTYNELHLYKQLLLNTVVELKRSLWRRRGRRDTSRGARNRDKTGIKGKDKRRKTTHKKITQEKVSMGSKKRSKRAQRLRSSQCQGNSQTEDFVLSINEESSEYQTNHCNTDEGANTQGNKGRCRKNNKKGAPKSANFLLKNLSLVQKERSRNKVAPKRPLQNHNIYLTHCENDIYCPSSLFYTKYTHIIDVLLENYDELIFYLDRKKFFVGLSELAERGNPTTNGEIISCQNCATEGDIKKCGSAVNSSALLPKSSINDSSSPLSHPTLEKTTKSSFLQHESSESSPLKDAFIPPFEERSPNYMHTNWGNQLSSSVHLTTEYGAANEGQFLKAENCRAGLITSASKWTDVLNGTEDELNECYSMFMLNAEGNAARERGNSLFSNLNNDYMNIPVFSSTSNSFPSNSLTSNSHTTDEENKKAENYFWYYSPGIIGRVYKEWLKCKNLDYKKMNNDFYYLFANSNKLHEFIKSNHTTLEKQDEIKLFDISQVLSSNNSILNSIQKSFSSFKASHLFSEEVPSSSSLNRIIHTFLMDTNSNIERLCLVDSKKVHPFLEDANINKFLSSLYEQEGNEFLLGEMTLSPSRLTPDLIEQLNQIVAEKKSEEGTQMKGYSTHVVGKASPLDGDRDDDLLADQHNAIPMSYQNGTPPRGEADGMVLPLWNALNGAPRKERQPSPQDNRKDVINLSTSHLQKEHGENFDLNDLLNYAESLILQNKQNEATKESELPGIGNTGDTYNADVQMQTDSDADSTDIKHFDEILSNFIKNFVSTRDNRVPHSSSRQSEQKHDDQMNSLKNIEEIYSNIKKTICDEEASGAATAEGSVKKNGESLAKQIIHTKKKEMHLKKRNVQNEQHLSNALKIREDPNGSNELNQKLATGGTRHQLGNLNIVKNKSKGSIECLRKKGKKDTNHWTYNAFNEYINNDLNLEKKKKKIDSKTVPSRTDSVHSDDVSANMKFTLICNSSEENDKDQKRRKNKILEEEKLHVEDTQQDDHLSETQNWGNISEGSLPAYATDGGHAQKKGNKFSPAPKELSSKLNNVKLEREKKNKPKQHTDAKNNHSRGSSVSSTHEGGTSNAERVNESYHRLHEGEMKDGPNESKMYTSNNHNVDDRENSNLKDGPKKPLLQDNQKWKGKNEKCSQTEELKSDVVHNTEKGILFNGNEPHNSVSASVLRCPLGQEKWNSKYDHEGTQKSLKMESSHLGEHKETPSNQRKEKENMKWNHHMVNVKVNGASNPTKFPSPVKEYCIHSNQMSYNNSSNFDSAQACERPGEGDPYGGAYHKGEFSYRSNSPKSGEEKSDDSYKFSNAHQTSSNFNLDTHDLIKDLKKYLCSPPNSVDLEDSKLNDTFLLEFINKYLENSNPCEVSVYNEVVFDEASAKKDNHQVTTEKKHEQSEGTSIRNTKERKTQYYNLYDDKKKWQRQEDKNVSGTLSSNFYDEHIVNFLNTYMFENSDRLMKNAILKDKQEGNAKLEKNMGKARLLLDAQSAMVYKKGEKEEGFLELDYDSSDGNGDHDNGQGKLHSDYQDKQERPRNKEASISLKGTHLKKKQNDTPLAGSNLHKKETNKYLCNDNQVSISGEHVPWDHAGENAYTYKDRNKKGTLCSNKGQNMFEELASSKGKEDEVEEQSQKNGGKNEKKKTSSDIFYSISNLESVNEDEPLAHLRGKMNSSNHHPGEEKEKEKIIKKADLNLVLQSSGSEKQSHEDTSSHEGNSANGVENVQKEHPHHIYKPNVNIFDQAYGFESKISDVISSSGIEPSGVLVGSDALYESFAYKSFENIDNMKRRMNQLSSKEATDDASGDLDEKKSTVIVSGAMDGSNSKDRMEILRYSDVVKEGSGNRSSCGEETKGEQGQPRCVSTLISNHSTVNAAGKVKKESDYFAGKDAISSGKQKELNRGEPNPSRDHLGSTYVDHQIGKEKNYLKNNFTNYEIYEGSKIRGGSGQKSGTSVRDHSGGDRSHNEVSTQVEMNLCNKSPPFQEEKIIQSKCSNNLGAPLLGDSYKNINHVNVLQVDHNIVTKMMTYDEPEAGKIPLSCTYGGKLHNNVGGAPNNSFLSGERPSSLVSKSLMDSQNGSSSNHIKGRKKSDCPSSVEGAQQNMPQTNEQKKTRSNPYQKHFLRRGASVITYPRGAEDISNGGEKKKDDAEQVHMDEAIEADIDEDDENDFSEMFSWKGKARTSWRPPRSHTKLTLTERTPMSLENSQSTESDVEKKKGTTKKWDLGETNRYKQENELSAGRRKKRVPP</sequence>
<feature type="compositionally biased region" description="Basic and acidic residues" evidence="2">
    <location>
        <begin position="1535"/>
        <end position="1551"/>
    </location>
</feature>
<keyword evidence="3" id="KW-0812">Transmembrane</keyword>
<proteinExistence type="predicted"/>
<feature type="region of interest" description="Disordered" evidence="2">
    <location>
        <begin position="811"/>
        <end position="849"/>
    </location>
</feature>
<dbReference type="OrthoDB" id="378550at2759"/>
<name>K6V5H7_PLACD</name>
<feature type="compositionally biased region" description="Basic and acidic residues" evidence="2">
    <location>
        <begin position="2761"/>
        <end position="2784"/>
    </location>
</feature>
<feature type="compositionally biased region" description="Polar residues" evidence="2">
    <location>
        <begin position="1326"/>
        <end position="1337"/>
    </location>
</feature>
<keyword evidence="3" id="KW-1133">Transmembrane helix</keyword>
<feature type="compositionally biased region" description="Basic and acidic residues" evidence="2">
    <location>
        <begin position="1596"/>
        <end position="1613"/>
    </location>
</feature>
<dbReference type="GeneID" id="14691137"/>
<dbReference type="eggNOG" id="ENOG502TNAP">
    <property type="taxonomic scope" value="Eukaryota"/>
</dbReference>
<feature type="compositionally biased region" description="Basic and acidic residues" evidence="2">
    <location>
        <begin position="1685"/>
        <end position="1702"/>
    </location>
</feature>
<feature type="compositionally biased region" description="Basic and acidic residues" evidence="2">
    <location>
        <begin position="586"/>
        <end position="602"/>
    </location>
</feature>
<evidence type="ECO:0000256" key="2">
    <source>
        <dbReference type="SAM" id="MobiDB-lite"/>
    </source>
</evidence>
<feature type="compositionally biased region" description="Basic residues" evidence="2">
    <location>
        <begin position="676"/>
        <end position="685"/>
    </location>
</feature>
<feature type="compositionally biased region" description="Polar residues" evidence="2">
    <location>
        <begin position="1616"/>
        <end position="1633"/>
    </location>
</feature>
<dbReference type="RefSeq" id="XP_004220669.1">
    <property type="nucleotide sequence ID" value="XM_004220621.1"/>
</dbReference>
<organism evidence="4 5">
    <name type="scientific">Plasmodium cynomolgi (strain B)</name>
    <dbReference type="NCBI Taxonomy" id="1120755"/>
    <lineage>
        <taxon>Eukaryota</taxon>
        <taxon>Sar</taxon>
        <taxon>Alveolata</taxon>
        <taxon>Apicomplexa</taxon>
        <taxon>Aconoidasida</taxon>
        <taxon>Haemosporida</taxon>
        <taxon>Plasmodiidae</taxon>
        <taxon>Plasmodium</taxon>
        <taxon>Plasmodium (Plasmodium)</taxon>
    </lineage>
</organism>
<feature type="compositionally biased region" description="Polar residues" evidence="2">
    <location>
        <begin position="633"/>
        <end position="642"/>
    </location>
</feature>
<reference evidence="4 5" key="1">
    <citation type="journal article" date="2012" name="Nat. Genet.">
        <title>Plasmodium cynomolgi genome sequences provide insight into Plasmodium vivax and the monkey malaria clade.</title>
        <authorList>
            <person name="Tachibana S."/>
            <person name="Sullivan S.A."/>
            <person name="Kawai S."/>
            <person name="Nakamura S."/>
            <person name="Kim H.R."/>
            <person name="Goto N."/>
            <person name="Arisue N."/>
            <person name="Palacpac N.M.Q."/>
            <person name="Honma H."/>
            <person name="Yagi M."/>
            <person name="Tougan T."/>
            <person name="Katakai Y."/>
            <person name="Kaneko O."/>
            <person name="Mita T."/>
            <person name="Kita K."/>
            <person name="Yasutomi Y."/>
            <person name="Sutton P.L."/>
            <person name="Shakhbatyan R."/>
            <person name="Horii T."/>
            <person name="Yasunaga T."/>
            <person name="Barnwell J.W."/>
            <person name="Escalante A.A."/>
            <person name="Carlton J.M."/>
            <person name="Tanabe K."/>
        </authorList>
    </citation>
    <scope>NUCLEOTIDE SEQUENCE [LARGE SCALE GENOMIC DNA]</scope>
    <source>
        <strain evidence="4 5">B</strain>
    </source>
</reference>
<dbReference type="EMBL" id="DF157093">
    <property type="protein sequence ID" value="GAB64382.1"/>
    <property type="molecule type" value="Genomic_DNA"/>
</dbReference>
<evidence type="ECO:0000313" key="5">
    <source>
        <dbReference type="Proteomes" id="UP000006319"/>
    </source>
</evidence>
<feature type="compositionally biased region" description="Polar residues" evidence="2">
    <location>
        <begin position="2615"/>
        <end position="2632"/>
    </location>
</feature>
<feature type="compositionally biased region" description="Basic and acidic residues" evidence="2">
    <location>
        <begin position="1849"/>
        <end position="1858"/>
    </location>
</feature>
<feature type="compositionally biased region" description="Polar residues" evidence="2">
    <location>
        <begin position="2646"/>
        <end position="2656"/>
    </location>
</feature>
<feature type="compositionally biased region" description="Polar residues" evidence="2">
    <location>
        <begin position="12"/>
        <end position="21"/>
    </location>
</feature>
<feature type="region of interest" description="Disordered" evidence="2">
    <location>
        <begin position="1741"/>
        <end position="1770"/>
    </location>
</feature>
<gene>
    <name evidence="4" type="ORF">PCYB_011150</name>
</gene>
<feature type="compositionally biased region" description="Basic and acidic residues" evidence="2">
    <location>
        <begin position="2065"/>
        <end position="2090"/>
    </location>
</feature>
<feature type="transmembrane region" description="Helical" evidence="3">
    <location>
        <begin position="220"/>
        <end position="238"/>
    </location>
</feature>
<feature type="compositionally biased region" description="Basic and acidic residues" evidence="2">
    <location>
        <begin position="1634"/>
        <end position="1652"/>
    </location>
</feature>
<feature type="region of interest" description="Disordered" evidence="2">
    <location>
        <begin position="1"/>
        <end position="36"/>
    </location>
</feature>
<feature type="compositionally biased region" description="Basic residues" evidence="2">
    <location>
        <begin position="603"/>
        <end position="613"/>
    </location>
</feature>
<feature type="region of interest" description="Disordered" evidence="2">
    <location>
        <begin position="2169"/>
        <end position="2195"/>
    </location>
</feature>
<feature type="coiled-coil region" evidence="1">
    <location>
        <begin position="156"/>
        <end position="183"/>
    </location>
</feature>
<accession>K6V5H7</accession>
<feature type="compositionally biased region" description="Polar residues" evidence="2">
    <location>
        <begin position="659"/>
        <end position="672"/>
    </location>
</feature>
<evidence type="ECO:0008006" key="6">
    <source>
        <dbReference type="Google" id="ProtNLM"/>
    </source>
</evidence>
<feature type="region of interest" description="Disordered" evidence="2">
    <location>
        <begin position="2491"/>
        <end position="2517"/>
    </location>
</feature>